<dbReference type="PANTHER" id="PTHR38045">
    <property type="entry name" value="CHROMOSOME 1, WHOLE GENOME SHOTGUN SEQUENCE"/>
    <property type="match status" value="1"/>
</dbReference>
<dbReference type="Pfam" id="PF07940">
    <property type="entry name" value="Hepar_II_III_C"/>
    <property type="match status" value="1"/>
</dbReference>
<sequence precursor="true">MTILRRVLPLFILLMLCTLPSFAQQSLLQSLKPDHPRIMATSDDFAKLSTERETDAELDSILKEIEKSADSYLKAPLLERKMTGKRLLSVSREALLRITTLAVAYHSTGDERYAARAEAEMLNVCQFSDWNPNHYLDVAEMAAAVGLGYDWLYEYLPDDSRQKIHAGLREHALRLIKNNYWWKTCNHNWNSVCYGGMTIAALALAEDEPELARLVLEEVKKNNPRAVGCYEPDGVYPEGPGYWVYGTSYQVMLIDSLETALGTDMGLTTPALLASSQFVAHATGPTGLAYNYADGGDKVGTPAALYWFASRTNTPDNVNAVARLSGANRRDRMLPFAVLWRSPESQASKPLDLSWCGRGEQPLAMFRTSWTDPNALYLAAKAGRPNINHGHMDSGSFVLEADGIRWAIDLGAVNYNDYEQRGIHLFDHKQSGDRWNIFPYTNFGHNTITVDNQPYKVTGQSTFTDYKPLEQSTGSVSVDMAPVLALAKVEKATRDFTFDAKNRQVTVVDHLQGVKPQASIDWTMVTKADVAIDGHRIQLTQSGKTLQLTAISDTPGEWSVSPCEPPEGMYGDSKRDTRLIVWSAKAPDSGNYDLKVELTAGK</sequence>
<accession>A0A518AGU4</accession>
<dbReference type="Gene3D" id="2.70.98.70">
    <property type="match status" value="1"/>
</dbReference>
<dbReference type="InterPro" id="IPR008929">
    <property type="entry name" value="Chondroitin_lyas"/>
</dbReference>
<feature type="domain" description="Heparinase II/III-like C-terminal" evidence="3">
    <location>
        <begin position="374"/>
        <end position="546"/>
    </location>
</feature>
<reference evidence="5 6" key="1">
    <citation type="submission" date="2019-02" db="EMBL/GenBank/DDBJ databases">
        <title>Deep-cultivation of Planctomycetes and their phenomic and genomic characterization uncovers novel biology.</title>
        <authorList>
            <person name="Wiegand S."/>
            <person name="Jogler M."/>
            <person name="Boedeker C."/>
            <person name="Pinto D."/>
            <person name="Vollmers J."/>
            <person name="Rivas-Marin E."/>
            <person name="Kohn T."/>
            <person name="Peeters S.H."/>
            <person name="Heuer A."/>
            <person name="Rast P."/>
            <person name="Oberbeckmann S."/>
            <person name="Bunk B."/>
            <person name="Jeske O."/>
            <person name="Meyerdierks A."/>
            <person name="Storesund J.E."/>
            <person name="Kallscheuer N."/>
            <person name="Luecker S."/>
            <person name="Lage O.M."/>
            <person name="Pohl T."/>
            <person name="Merkel B.J."/>
            <person name="Hornburger P."/>
            <person name="Mueller R.-W."/>
            <person name="Bruemmer F."/>
            <person name="Labrenz M."/>
            <person name="Spormann A.M."/>
            <person name="Op den Camp H."/>
            <person name="Overmann J."/>
            <person name="Amann R."/>
            <person name="Jetten M.S.M."/>
            <person name="Mascher T."/>
            <person name="Medema M.H."/>
            <person name="Devos D.P."/>
            <person name="Kaster A.-K."/>
            <person name="Ovreas L."/>
            <person name="Rohde M."/>
            <person name="Galperin M.Y."/>
            <person name="Jogler C."/>
        </authorList>
    </citation>
    <scope>NUCLEOTIDE SEQUENCE [LARGE SCALE GENOMIC DNA]</scope>
    <source>
        <strain evidence="5 6">Pan181</strain>
    </source>
</reference>
<evidence type="ECO:0000256" key="2">
    <source>
        <dbReference type="SAM" id="SignalP"/>
    </source>
</evidence>
<proteinExistence type="predicted"/>
<dbReference type="InterPro" id="IPR012480">
    <property type="entry name" value="Hepar_II_III_C"/>
</dbReference>
<dbReference type="GO" id="GO:0016829">
    <property type="term" value="F:lyase activity"/>
    <property type="evidence" value="ECO:0007669"/>
    <property type="project" value="InterPro"/>
</dbReference>
<evidence type="ECO:0000256" key="1">
    <source>
        <dbReference type="ARBA" id="ARBA00004196"/>
    </source>
</evidence>
<gene>
    <name evidence="5" type="ORF">Pan181_01270</name>
</gene>
<dbReference type="EMBL" id="CP036278">
    <property type="protein sequence ID" value="QDU53948.1"/>
    <property type="molecule type" value="Genomic_DNA"/>
</dbReference>
<keyword evidence="6" id="KW-1185">Reference proteome</keyword>
<dbReference type="InterPro" id="IPR032518">
    <property type="entry name" value="HepII_N"/>
</dbReference>
<feature type="domain" description="Heparinase II N-terminal" evidence="4">
    <location>
        <begin position="23"/>
        <end position="244"/>
    </location>
</feature>
<evidence type="ECO:0000259" key="3">
    <source>
        <dbReference type="Pfam" id="PF07940"/>
    </source>
</evidence>
<dbReference type="Gene3D" id="1.50.10.100">
    <property type="entry name" value="Chondroitin AC/alginate lyase"/>
    <property type="match status" value="1"/>
</dbReference>
<organism evidence="5 6">
    <name type="scientific">Aeoliella mucimassa</name>
    <dbReference type="NCBI Taxonomy" id="2527972"/>
    <lineage>
        <taxon>Bacteria</taxon>
        <taxon>Pseudomonadati</taxon>
        <taxon>Planctomycetota</taxon>
        <taxon>Planctomycetia</taxon>
        <taxon>Pirellulales</taxon>
        <taxon>Lacipirellulaceae</taxon>
        <taxon>Aeoliella</taxon>
    </lineage>
</organism>
<evidence type="ECO:0000259" key="4">
    <source>
        <dbReference type="Pfam" id="PF16332"/>
    </source>
</evidence>
<feature type="signal peptide" evidence="2">
    <location>
        <begin position="1"/>
        <end position="23"/>
    </location>
</feature>
<comment type="subcellular location">
    <subcellularLocation>
        <location evidence="1">Cell envelope</location>
    </subcellularLocation>
</comment>
<evidence type="ECO:0000313" key="5">
    <source>
        <dbReference type="EMBL" id="QDU53948.1"/>
    </source>
</evidence>
<evidence type="ECO:0000313" key="6">
    <source>
        <dbReference type="Proteomes" id="UP000315750"/>
    </source>
</evidence>
<dbReference type="GO" id="GO:0030313">
    <property type="term" value="C:cell envelope"/>
    <property type="evidence" value="ECO:0007669"/>
    <property type="project" value="UniProtKB-SubCell"/>
</dbReference>
<dbReference type="Proteomes" id="UP000315750">
    <property type="component" value="Chromosome"/>
</dbReference>
<dbReference type="KEGG" id="amuc:Pan181_01270"/>
<protein>
    <submittedName>
        <fullName evidence="5">Heparinase II/III-like protein</fullName>
    </submittedName>
</protein>
<dbReference type="SUPFAM" id="SSF48230">
    <property type="entry name" value="Chondroitin AC/alginate lyase"/>
    <property type="match status" value="1"/>
</dbReference>
<dbReference type="AlphaFoldDB" id="A0A518AGU4"/>
<feature type="chain" id="PRO_5022081344" evidence="2">
    <location>
        <begin position="24"/>
        <end position="602"/>
    </location>
</feature>
<name>A0A518AGU4_9BACT</name>
<dbReference type="Pfam" id="PF16332">
    <property type="entry name" value="DUF4962"/>
    <property type="match status" value="1"/>
</dbReference>
<dbReference type="PANTHER" id="PTHR38045:SF1">
    <property type="entry name" value="HEPARINASE II_III-LIKE PROTEIN"/>
    <property type="match status" value="1"/>
</dbReference>
<keyword evidence="2" id="KW-0732">Signal</keyword>
<dbReference type="RefSeq" id="WP_197528746.1">
    <property type="nucleotide sequence ID" value="NZ_CP036278.1"/>
</dbReference>